<evidence type="ECO:0000256" key="1">
    <source>
        <dbReference type="SAM" id="MobiDB-lite"/>
    </source>
</evidence>
<accession>A0A2M4C810</accession>
<evidence type="ECO:0000313" key="3">
    <source>
        <dbReference type="EMBL" id="MBW61271.1"/>
    </source>
</evidence>
<feature type="compositionally biased region" description="Polar residues" evidence="1">
    <location>
        <begin position="104"/>
        <end position="117"/>
    </location>
</feature>
<proteinExistence type="predicted"/>
<reference evidence="3" key="1">
    <citation type="submission" date="2018-01" db="EMBL/GenBank/DDBJ databases">
        <title>An insight into the sialome of Amazonian anophelines.</title>
        <authorList>
            <person name="Ribeiro J.M."/>
            <person name="Scarpassa V."/>
            <person name="Calvo E."/>
        </authorList>
    </citation>
    <scope>NUCLEOTIDE SEQUENCE</scope>
    <source>
        <tissue evidence="3">Salivary glands</tissue>
    </source>
</reference>
<feature type="region of interest" description="Disordered" evidence="1">
    <location>
        <begin position="98"/>
        <end position="117"/>
    </location>
</feature>
<feature type="region of interest" description="Disordered" evidence="1">
    <location>
        <begin position="43"/>
        <end position="65"/>
    </location>
</feature>
<name>A0A2M4C810_9DIPT</name>
<dbReference type="AlphaFoldDB" id="A0A2M4C810"/>
<keyword evidence="2" id="KW-0732">Signal</keyword>
<evidence type="ECO:0000256" key="2">
    <source>
        <dbReference type="SAM" id="SignalP"/>
    </source>
</evidence>
<feature type="chain" id="PRO_5014643245" evidence="2">
    <location>
        <begin position="23"/>
        <end position="117"/>
    </location>
</feature>
<dbReference type="EMBL" id="GGFJ01012130">
    <property type="protein sequence ID" value="MBW61271.1"/>
    <property type="molecule type" value="Transcribed_RNA"/>
</dbReference>
<organism evidence="3">
    <name type="scientific">Anopheles marajoara</name>
    <dbReference type="NCBI Taxonomy" id="58244"/>
    <lineage>
        <taxon>Eukaryota</taxon>
        <taxon>Metazoa</taxon>
        <taxon>Ecdysozoa</taxon>
        <taxon>Arthropoda</taxon>
        <taxon>Hexapoda</taxon>
        <taxon>Insecta</taxon>
        <taxon>Pterygota</taxon>
        <taxon>Neoptera</taxon>
        <taxon>Endopterygota</taxon>
        <taxon>Diptera</taxon>
        <taxon>Nematocera</taxon>
        <taxon>Culicoidea</taxon>
        <taxon>Culicidae</taxon>
        <taxon>Anophelinae</taxon>
        <taxon>Anopheles</taxon>
    </lineage>
</organism>
<feature type="signal peptide" evidence="2">
    <location>
        <begin position="1"/>
        <end position="22"/>
    </location>
</feature>
<sequence>MLSLALRCCLWLLRCCVASSSAYSTQSRLAPVAIGAQHHLLPPLRPPQHTSGRPRLMPSTSTVTYDRGSRIQSRQSLLGGVTQFTFCKKTTQNTHTFHTSTQQLNWPQKTPQPANDT</sequence>
<protein>
    <submittedName>
        <fullName evidence="3">Putative secreted protein</fullName>
    </submittedName>
</protein>